<evidence type="ECO:0000256" key="2">
    <source>
        <dbReference type="ARBA" id="ARBA00023239"/>
    </source>
</evidence>
<comment type="caution">
    <text evidence="4">The sequence shown here is derived from an EMBL/GenBank/DDBJ whole genome shotgun (WGS) entry which is preliminary data.</text>
</comment>
<name>A0A8H6C948_9LECA</name>
<keyword evidence="2" id="KW-0456">Lyase</keyword>
<dbReference type="SUPFAM" id="SSF52096">
    <property type="entry name" value="ClpP/crotonase"/>
    <property type="match status" value="1"/>
</dbReference>
<protein>
    <submittedName>
        <fullName evidence="4">Uncharacterized protein</fullName>
    </submittedName>
</protein>
<keyword evidence="5" id="KW-1185">Reference proteome</keyword>
<evidence type="ECO:0000313" key="4">
    <source>
        <dbReference type="EMBL" id="KAF6219134.1"/>
    </source>
</evidence>
<dbReference type="EMBL" id="JACCJB010000020">
    <property type="protein sequence ID" value="KAF6219134.1"/>
    <property type="molecule type" value="Genomic_DNA"/>
</dbReference>
<accession>A0A8H6C948</accession>
<dbReference type="Proteomes" id="UP000593566">
    <property type="component" value="Unassembled WGS sequence"/>
</dbReference>
<dbReference type="PANTHER" id="PTHR11941:SF171">
    <property type="entry name" value="SD19268P"/>
    <property type="match status" value="1"/>
</dbReference>
<sequence>MSSARSGSEVRFTTSEALIAALGPMGPQYVDLQQSIDKVNLSYVRNPMLLVQNRKEAIREARQAEREAKIARKEPIHRITLKGLLIQYLRHVDPILEYQARLKNSNSACKGLDDALLELFNEDNTRFLGRRGWDVTDLMNWTWVLTSETTERAATRLLAIAHQGFPKLGDGMLIPQFVFLFLLRRRNPSAEALRSLLIYAWELMEKSESLLEPLPPLEKLADEALQGKNLTNTRVVKSAEDDPLGMNGSVFMIMVIRLLRSARTVWPAACDSIVALVNRYLDGVNFRPGASQMTTLTLEDTTQLTYMYNTLLKLVSLPASTGPFQSVFYQQRAQFSLLRRMNQFQPPLIVDRRGYRAVVSMQLRHKKTLKEREWAQMKAKSWPPWKEEKLGIDANISVEHGTSRAMEAMRRSWEAGYGPDNWDIGASILAGWDTDGSPTIQTRAVYLPHDPHERRTEDAQIWVARIRSTRTLNEAWSCFLSYKDQEFRPGGAFYVYHQMFEKIVQDAKRPPAENINPSSTDFPDEQPPLPGDGLEVLPAPESPREAVYVRRPPPTIDEFVELMAEDKIRPGKKFLSTMLTNAPTLEAGLQYLEASAMPNEHVLALGGEKPPSTPKAQAALVAIPPYLFSAFIRLLTRFPPRMPYKDRPSEFALAQTGSVLDSMMEKTESAQLALLQNSSGSKKTVELAPPVRSIVKNPLLKAIQLVLARKPRYRPAWYNLFRALSSPRVVIDVVSKFVDQDYQDIKTWQMTCTLLNEMLEIDQTLDLEGFQLLCAGLEKAIFASERLSRNPRIRRGDNDPRGDMRSYVDRVLLTGLPLLKEIFKDVVRSKTMQEAIPVSLTEEKSNIDASIEEHGVLESGDTEEEFENDSMTESRAFLPPGCLLPRLLEVPHPACLHGFIRILGLRRDYHGILDLVEWMSLFADDINAVADEKANWSRMMRRCLTAIHVFMERSWIILEKREAEAQGEDPNTVRDELEMKAEPAPAGVVRAIQEIVRQNKRWGGWPMPHNYAEESIPDKASNFPLIEMRPPRHPTLIFHNHHDIFITQPRLILAPHRHVRLSSTAPAPSLLKTHNIPAPHLGHIRILSLNNPRSRNAISRQLLSELSHEISAVKTQTEDELARRKAQQQESAALGAGTRVLILASDLDECFCAGADLKERQSMSAADTTHFLHTLRSTLTQLSALPIPTISAVASVALGGGLELALATTFRIFASSALVGLPETRLAIIPGAGGTYRLRGLVGEARALEMVLTGRRVGGVEAGRMGICERVVDVGGGGDGDGGGGESASWTGGREWRRDVREKVFESAVGMAREMCEGGPGAVGAAMRVVREGTAEGEDREYEGVVGMGDRDEALRAFGEKRKAVFRGR</sequence>
<evidence type="ECO:0000313" key="5">
    <source>
        <dbReference type="Proteomes" id="UP000593566"/>
    </source>
</evidence>
<evidence type="ECO:0000256" key="1">
    <source>
        <dbReference type="ARBA" id="ARBA00005254"/>
    </source>
</evidence>
<dbReference type="InterPro" id="IPR014748">
    <property type="entry name" value="Enoyl-CoA_hydra_C"/>
</dbReference>
<comment type="similarity">
    <text evidence="1">Belongs to the enoyl-CoA hydratase/isomerase family.</text>
</comment>
<gene>
    <name evidence="4" type="ORF">HO133_004959</name>
</gene>
<dbReference type="RefSeq" id="XP_037148569.1">
    <property type="nucleotide sequence ID" value="XM_037295871.1"/>
</dbReference>
<dbReference type="PANTHER" id="PTHR11941">
    <property type="entry name" value="ENOYL-COA HYDRATASE-RELATED"/>
    <property type="match status" value="1"/>
</dbReference>
<dbReference type="GO" id="GO:0005739">
    <property type="term" value="C:mitochondrion"/>
    <property type="evidence" value="ECO:0007669"/>
    <property type="project" value="TreeGrafter"/>
</dbReference>
<dbReference type="InterPro" id="IPR029045">
    <property type="entry name" value="ClpP/crotonase-like_dom_sf"/>
</dbReference>
<evidence type="ECO:0000256" key="3">
    <source>
        <dbReference type="SAM" id="MobiDB-lite"/>
    </source>
</evidence>
<feature type="region of interest" description="Disordered" evidence="3">
    <location>
        <begin position="510"/>
        <end position="529"/>
    </location>
</feature>
<dbReference type="GO" id="GO:0006635">
    <property type="term" value="P:fatty acid beta-oxidation"/>
    <property type="evidence" value="ECO:0007669"/>
    <property type="project" value="TreeGrafter"/>
</dbReference>
<proteinExistence type="inferred from homology"/>
<organism evidence="4 5">
    <name type="scientific">Letharia lupina</name>
    <dbReference type="NCBI Taxonomy" id="560253"/>
    <lineage>
        <taxon>Eukaryota</taxon>
        <taxon>Fungi</taxon>
        <taxon>Dikarya</taxon>
        <taxon>Ascomycota</taxon>
        <taxon>Pezizomycotina</taxon>
        <taxon>Lecanoromycetes</taxon>
        <taxon>OSLEUM clade</taxon>
        <taxon>Lecanoromycetidae</taxon>
        <taxon>Lecanorales</taxon>
        <taxon>Lecanorineae</taxon>
        <taxon>Parmeliaceae</taxon>
        <taxon>Letharia</taxon>
    </lineage>
</organism>
<dbReference type="CDD" id="cd06558">
    <property type="entry name" value="crotonase-like"/>
    <property type="match status" value="1"/>
</dbReference>
<dbReference type="GO" id="GO:0016829">
    <property type="term" value="F:lyase activity"/>
    <property type="evidence" value="ECO:0007669"/>
    <property type="project" value="UniProtKB-KW"/>
</dbReference>
<dbReference type="GeneID" id="59333365"/>
<dbReference type="Gene3D" id="3.90.226.10">
    <property type="entry name" value="2-enoyl-CoA Hydratase, Chain A, domain 1"/>
    <property type="match status" value="1"/>
</dbReference>
<reference evidence="4 5" key="1">
    <citation type="journal article" date="2020" name="Genomics">
        <title>Complete, high-quality genomes from long-read metagenomic sequencing of two wolf lichen thalli reveals enigmatic genome architecture.</title>
        <authorList>
            <person name="McKenzie S.K."/>
            <person name="Walston R.F."/>
            <person name="Allen J.L."/>
        </authorList>
    </citation>
    <scope>NUCLEOTIDE SEQUENCE [LARGE SCALE GENOMIC DNA]</scope>
    <source>
        <strain evidence="4">WasteWater1</strain>
    </source>
</reference>
<dbReference type="Gene3D" id="1.10.12.10">
    <property type="entry name" value="Lyase 2-enoyl-coa Hydratase, Chain A, domain 2"/>
    <property type="match status" value="1"/>
</dbReference>
<dbReference type="Pfam" id="PF00378">
    <property type="entry name" value="ECH_1"/>
    <property type="match status" value="1"/>
</dbReference>
<dbReference type="InterPro" id="IPR001753">
    <property type="entry name" value="Enoyl-CoA_hydra/iso"/>
</dbReference>